<reference evidence="9 10" key="1">
    <citation type="journal article" date="2011" name="Cell">
        <title>Insight into structure and assembly of the nuclear pore complex by utilizing the genome of a eukaryotic thermophile.</title>
        <authorList>
            <person name="Amlacher S."/>
            <person name="Sarges P."/>
            <person name="Flemming D."/>
            <person name="van Noort V."/>
            <person name="Kunze R."/>
            <person name="Devos D.P."/>
            <person name="Arumugam M."/>
            <person name="Bork P."/>
            <person name="Hurt E."/>
        </authorList>
    </citation>
    <scope>NUCLEOTIDE SEQUENCE [LARGE SCALE GENOMIC DNA]</scope>
    <source>
        <strain evidence="10">DSM 1495 / CBS 144.50 / IMI 039719</strain>
    </source>
</reference>
<dbReference type="InterPro" id="IPR012083">
    <property type="entry name" value="Arylsulfatase"/>
</dbReference>
<dbReference type="EMBL" id="GL988044">
    <property type="protein sequence ID" value="EGS19312.1"/>
    <property type="molecule type" value="Genomic_DNA"/>
</dbReference>
<dbReference type="Pfam" id="PF00884">
    <property type="entry name" value="Sulfatase"/>
    <property type="match status" value="1"/>
</dbReference>
<dbReference type="AlphaFoldDB" id="G0SAT2"/>
<dbReference type="GO" id="GO:0008449">
    <property type="term" value="F:N-acetylglucosamine-6-sulfatase activity"/>
    <property type="evidence" value="ECO:0007669"/>
    <property type="project" value="TreeGrafter"/>
</dbReference>
<name>G0SAT2_CHATD</name>
<dbReference type="STRING" id="759272.G0SAT2"/>
<dbReference type="Proteomes" id="UP000008066">
    <property type="component" value="Unassembled WGS sequence"/>
</dbReference>
<dbReference type="PANTHER" id="PTHR43108:SF8">
    <property type="entry name" value="SD21168P"/>
    <property type="match status" value="1"/>
</dbReference>
<feature type="chain" id="PRO_5003409447" description="Arylsulfatase" evidence="7">
    <location>
        <begin position="20"/>
        <end position="630"/>
    </location>
</feature>
<evidence type="ECO:0000256" key="7">
    <source>
        <dbReference type="SAM" id="SignalP"/>
    </source>
</evidence>
<keyword evidence="10" id="KW-1185">Reference proteome</keyword>
<dbReference type="CDD" id="cd16147">
    <property type="entry name" value="G6S"/>
    <property type="match status" value="1"/>
</dbReference>
<keyword evidence="4" id="KW-0325">Glycoprotein</keyword>
<evidence type="ECO:0000259" key="8">
    <source>
        <dbReference type="Pfam" id="PF00884"/>
    </source>
</evidence>
<dbReference type="Gene3D" id="3.40.720.10">
    <property type="entry name" value="Alkaline Phosphatase, subunit A"/>
    <property type="match status" value="1"/>
</dbReference>
<dbReference type="PANTHER" id="PTHR43108">
    <property type="entry name" value="N-ACETYLGLUCOSAMINE-6-SULFATASE FAMILY MEMBER"/>
    <property type="match status" value="1"/>
</dbReference>
<dbReference type="FunFam" id="3.40.720.10:FF:000051">
    <property type="entry name" value="Arylsulfatase"/>
    <property type="match status" value="1"/>
</dbReference>
<evidence type="ECO:0000313" key="10">
    <source>
        <dbReference type="Proteomes" id="UP000008066"/>
    </source>
</evidence>
<proteinExistence type="inferred from homology"/>
<dbReference type="SUPFAM" id="SSF53649">
    <property type="entry name" value="Alkaline phosphatase-like"/>
    <property type="match status" value="1"/>
</dbReference>
<accession>G0SAT2</accession>
<keyword evidence="2 7" id="KW-0732">Signal</keyword>
<comment type="similarity">
    <text evidence="1 5">Belongs to the sulfatase family.</text>
</comment>
<dbReference type="HOGENOM" id="CLU_006332_4_0_1"/>
<evidence type="ECO:0000256" key="1">
    <source>
        <dbReference type="ARBA" id="ARBA00008779"/>
    </source>
</evidence>
<dbReference type="KEGG" id="cthr:CTHT_0047660"/>
<dbReference type="GO" id="GO:0005539">
    <property type="term" value="F:glycosaminoglycan binding"/>
    <property type="evidence" value="ECO:0007669"/>
    <property type="project" value="TreeGrafter"/>
</dbReference>
<organism evidence="10">
    <name type="scientific">Chaetomium thermophilum (strain DSM 1495 / CBS 144.50 / IMI 039719)</name>
    <name type="common">Thermochaetoides thermophila</name>
    <dbReference type="NCBI Taxonomy" id="759272"/>
    <lineage>
        <taxon>Eukaryota</taxon>
        <taxon>Fungi</taxon>
        <taxon>Dikarya</taxon>
        <taxon>Ascomycota</taxon>
        <taxon>Pezizomycotina</taxon>
        <taxon>Sordariomycetes</taxon>
        <taxon>Sordariomycetidae</taxon>
        <taxon>Sordariales</taxon>
        <taxon>Chaetomiaceae</taxon>
        <taxon>Thermochaetoides</taxon>
    </lineage>
</organism>
<dbReference type="InterPro" id="IPR024607">
    <property type="entry name" value="Sulfatase_CS"/>
</dbReference>
<protein>
    <recommendedName>
        <fullName evidence="5">Arylsulfatase</fullName>
        <shortName evidence="5">AS</shortName>
        <ecNumber evidence="5">3.1.6.1</ecNumber>
    </recommendedName>
    <alternativeName>
        <fullName evidence="5">Aryl-sulfate sulphohydrolase</fullName>
    </alternativeName>
</protein>
<dbReference type="OrthoDB" id="96314at2759"/>
<dbReference type="OMA" id="WCHGEHE"/>
<feature type="modified residue" description="3-oxoalanine (Cys)" evidence="6">
    <location>
        <position position="111"/>
    </location>
</feature>
<evidence type="ECO:0000256" key="3">
    <source>
        <dbReference type="ARBA" id="ARBA00022801"/>
    </source>
</evidence>
<comment type="catalytic activity">
    <reaction evidence="5">
        <text>an aryl sulfate + H2O = a phenol + sulfate + H(+)</text>
        <dbReference type="Rhea" id="RHEA:17261"/>
        <dbReference type="ChEBI" id="CHEBI:15377"/>
        <dbReference type="ChEBI" id="CHEBI:15378"/>
        <dbReference type="ChEBI" id="CHEBI:16189"/>
        <dbReference type="ChEBI" id="CHEBI:33853"/>
        <dbReference type="ChEBI" id="CHEBI:140317"/>
        <dbReference type="EC" id="3.1.6.1"/>
    </reaction>
</comment>
<dbReference type="InterPro" id="IPR017850">
    <property type="entry name" value="Alkaline_phosphatase_core_sf"/>
</dbReference>
<dbReference type="GO" id="GO:0004065">
    <property type="term" value="F:arylsulfatase activity"/>
    <property type="evidence" value="ECO:0007669"/>
    <property type="project" value="UniProtKB-UniRule"/>
</dbReference>
<feature type="signal peptide" evidence="7">
    <location>
        <begin position="1"/>
        <end position="19"/>
    </location>
</feature>
<evidence type="ECO:0000256" key="5">
    <source>
        <dbReference type="PIRNR" id="PIRNR000972"/>
    </source>
</evidence>
<dbReference type="PIRSF" id="PIRSF000972">
    <property type="entry name" value="Arylsulf_plant"/>
    <property type="match status" value="1"/>
</dbReference>
<evidence type="ECO:0000256" key="6">
    <source>
        <dbReference type="PIRSR" id="PIRSR000972-50"/>
    </source>
</evidence>
<evidence type="ECO:0000256" key="4">
    <source>
        <dbReference type="ARBA" id="ARBA00023180"/>
    </source>
</evidence>
<dbReference type="InterPro" id="IPR000917">
    <property type="entry name" value="Sulfatase_N"/>
</dbReference>
<feature type="domain" description="Sulfatase N-terminal" evidence="8">
    <location>
        <begin position="67"/>
        <end position="428"/>
    </location>
</feature>
<dbReference type="GO" id="GO:0018958">
    <property type="term" value="P:phenol-containing compound metabolic process"/>
    <property type="evidence" value="ECO:0007669"/>
    <property type="project" value="InterPro"/>
</dbReference>
<sequence>MRYTGVAALAGLLLPQAQAGYYNDLHTQKTLVANHGKSYVDQIADGGYTDLTAEWERPAPGPNGKKPNIIFILTDDQDLHMNSLDYIPLIRKHLIEKGTLYTRHYCTTAICCPARVSLLTGRLAHNTNVTDVNPPHGGYPKFIKQGLNNDYLPVWLQQAGYDTYYTGKLFNAHTVENYNKPYPAGWNQSDFLLDPYTYMYLNATYQRNREPPKSYKGQHTVDVLAEKALGFIDIAAKNERPFFLGIAPVAPHSNVQSKLLDDIDESDPWKDIDDEDETLFSPPIPAERHKHLFPDAKVPRNPNFNPDVPSGANWVRKLPKLSDENVEFNDHFYRQRLRALQSVDELVEGVVERLEELGILDNTYIIYTTDNGYHISQHRLQPGKECGFEEDINVPLIIRGPGVPQNYVSEVITAHVDIAPTILNLAGAPSRADFDGERIPLSARELEEAKDKRHEHVTVEFWGIAAFEGKRFREDESRLQLNNTYKALRIIGKDYNFYYSVWCNNEHELYDLKTDPYQMNNLLHEDATPPPTLLGVEFDKVVARLDSLLFVLKSCKGQTCIKPWQALHPAGNVENLKDALHPRFDVFYQKQQKRVKYERCELGYIVDAEGPQFERDGLVYRHGVRWSEWV</sequence>
<dbReference type="eggNOG" id="KOG3731">
    <property type="taxonomic scope" value="Eukaryota"/>
</dbReference>
<gene>
    <name evidence="9" type="ORF">CTHT_0047660</name>
</gene>
<keyword evidence="3 5" id="KW-0378">Hydrolase</keyword>
<dbReference type="RefSeq" id="XP_006695134.1">
    <property type="nucleotide sequence ID" value="XM_006695071.1"/>
</dbReference>
<evidence type="ECO:0000313" key="9">
    <source>
        <dbReference type="EMBL" id="EGS19312.1"/>
    </source>
</evidence>
<dbReference type="EC" id="3.1.6.1" evidence="5"/>
<comment type="PTM">
    <text evidence="6">The conversion to 3-oxoalanine (also known as C-formylglycine, FGly), of a serine or cysteine residue in prokaryotes and of a cysteine residue in eukaryotes, is critical for catalytic activity.</text>
</comment>
<evidence type="ECO:0000256" key="2">
    <source>
        <dbReference type="ARBA" id="ARBA00022729"/>
    </source>
</evidence>
<dbReference type="GeneID" id="18258804"/>
<dbReference type="PROSITE" id="PS00523">
    <property type="entry name" value="SULFATASE_1"/>
    <property type="match status" value="1"/>
</dbReference>